<proteinExistence type="inferred from homology"/>
<dbReference type="Pfam" id="PF00753">
    <property type="entry name" value="Lactamase_B"/>
    <property type="match status" value="1"/>
</dbReference>
<dbReference type="SMART" id="SM00849">
    <property type="entry name" value="Lactamase_B"/>
    <property type="match status" value="1"/>
</dbReference>
<evidence type="ECO:0000256" key="4">
    <source>
        <dbReference type="ARBA" id="ARBA00022801"/>
    </source>
</evidence>
<dbReference type="EMBL" id="JAENHP010000001">
    <property type="protein sequence ID" value="MBM2614869.1"/>
    <property type="molecule type" value="Genomic_DNA"/>
</dbReference>
<organism evidence="7 8">
    <name type="scientific">Paractinoplanes ovalisporus</name>
    <dbReference type="NCBI Taxonomy" id="2810368"/>
    <lineage>
        <taxon>Bacteria</taxon>
        <taxon>Bacillati</taxon>
        <taxon>Actinomycetota</taxon>
        <taxon>Actinomycetes</taxon>
        <taxon>Micromonosporales</taxon>
        <taxon>Micromonosporaceae</taxon>
        <taxon>Paractinoplanes</taxon>
    </lineage>
</organism>
<evidence type="ECO:0000259" key="6">
    <source>
        <dbReference type="SMART" id="SM00849"/>
    </source>
</evidence>
<dbReference type="Proteomes" id="UP000632138">
    <property type="component" value="Unassembled WGS sequence"/>
</dbReference>
<comment type="caution">
    <text evidence="7">The sequence shown here is derived from an EMBL/GenBank/DDBJ whole genome shotgun (WGS) entry which is preliminary data.</text>
</comment>
<evidence type="ECO:0000256" key="3">
    <source>
        <dbReference type="ARBA" id="ARBA00022723"/>
    </source>
</evidence>
<dbReference type="SUPFAM" id="SSF56281">
    <property type="entry name" value="Metallo-hydrolase/oxidoreductase"/>
    <property type="match status" value="1"/>
</dbReference>
<evidence type="ECO:0000256" key="2">
    <source>
        <dbReference type="ARBA" id="ARBA00007749"/>
    </source>
</evidence>
<dbReference type="PANTHER" id="PTHR42978:SF7">
    <property type="entry name" value="METALLO-HYDROLASE RV2300C-RELATED"/>
    <property type="match status" value="1"/>
</dbReference>
<sequence length="306" mass="32728">MSPYQVTIVKYGTRQTVRSDVYLNYHLYGEPDGPIGMDYYFWVVRNASHTIVVDTGFSALGGANRKRTTLIEPAAAFDALGIDRAAGPPVVVTHAHYDHIGNLDLFPMSPVTIAAAEYGFWTGPYAHRTLVHHSVEDGEIDHLRQISREGRLRTFDSELELAPGVRVLRVGGHTPGQSVVTVDTSEGRVLLASDAVHYYEELDRNMPFTQVADLVAMYEAFDRIRSMDVDHVVSGHDPATLDRFTPVGGALAGLAATIGAVPGLAPVTGDTPIAGPVLATGDTPIAGLAVGVTSDAGPWPALGEES</sequence>
<evidence type="ECO:0000256" key="1">
    <source>
        <dbReference type="ARBA" id="ARBA00001947"/>
    </source>
</evidence>
<protein>
    <submittedName>
        <fullName evidence="7">N-acyl homoserine lactonase family protein</fullName>
    </submittedName>
</protein>
<evidence type="ECO:0000313" key="8">
    <source>
        <dbReference type="Proteomes" id="UP000632138"/>
    </source>
</evidence>
<keyword evidence="5" id="KW-0862">Zinc</keyword>
<dbReference type="RefSeq" id="WP_203374721.1">
    <property type="nucleotide sequence ID" value="NZ_JAENHP010000001.1"/>
</dbReference>
<keyword evidence="4" id="KW-0378">Hydrolase</keyword>
<dbReference type="CDD" id="cd07729">
    <property type="entry name" value="AHL_lactonase_MBL-fold"/>
    <property type="match status" value="1"/>
</dbReference>
<reference evidence="7 8" key="1">
    <citation type="submission" date="2021-01" db="EMBL/GenBank/DDBJ databases">
        <title>Actinoplanes sp. nov. LDG1-06 isolated from lichen.</title>
        <authorList>
            <person name="Saeng-In P."/>
            <person name="Phongsopitanun W."/>
            <person name="Kanchanasin P."/>
            <person name="Yuki M."/>
            <person name="Kudo T."/>
            <person name="Ohkuma M."/>
            <person name="Tanasupawat S."/>
        </authorList>
    </citation>
    <scope>NUCLEOTIDE SEQUENCE [LARGE SCALE GENOMIC DNA]</scope>
    <source>
        <strain evidence="7 8">LDG1-06</strain>
    </source>
</reference>
<dbReference type="InterPro" id="IPR051013">
    <property type="entry name" value="MBL_superfamily_lactonases"/>
</dbReference>
<evidence type="ECO:0000256" key="5">
    <source>
        <dbReference type="ARBA" id="ARBA00022833"/>
    </source>
</evidence>
<keyword evidence="3" id="KW-0479">Metal-binding</keyword>
<accession>A0ABS2A6G1</accession>
<name>A0ABS2A6G1_9ACTN</name>
<gene>
    <name evidence="7" type="ORF">JIG36_04765</name>
</gene>
<keyword evidence="8" id="KW-1185">Reference proteome</keyword>
<dbReference type="Gene3D" id="3.60.15.10">
    <property type="entry name" value="Ribonuclease Z/Hydroxyacylglutathione hydrolase-like"/>
    <property type="match status" value="1"/>
</dbReference>
<evidence type="ECO:0000313" key="7">
    <source>
        <dbReference type="EMBL" id="MBM2614869.1"/>
    </source>
</evidence>
<dbReference type="PANTHER" id="PTHR42978">
    <property type="entry name" value="QUORUM-QUENCHING LACTONASE YTNP-RELATED-RELATED"/>
    <property type="match status" value="1"/>
</dbReference>
<feature type="domain" description="Metallo-beta-lactamase" evidence="6">
    <location>
        <begin position="38"/>
        <end position="236"/>
    </location>
</feature>
<dbReference type="InterPro" id="IPR036866">
    <property type="entry name" value="RibonucZ/Hydroxyglut_hydro"/>
</dbReference>
<comment type="similarity">
    <text evidence="2">Belongs to the metallo-beta-lactamase superfamily.</text>
</comment>
<dbReference type="InterPro" id="IPR001279">
    <property type="entry name" value="Metallo-B-lactamas"/>
</dbReference>
<comment type="cofactor">
    <cofactor evidence="1">
        <name>Zn(2+)</name>
        <dbReference type="ChEBI" id="CHEBI:29105"/>
    </cofactor>
</comment>